<evidence type="ECO:0000313" key="2">
    <source>
        <dbReference type="EMBL" id="KAH7244767.1"/>
    </source>
</evidence>
<dbReference type="PANTHER" id="PTHR38166:SF1">
    <property type="entry name" value="C2H2-TYPE DOMAIN-CONTAINING PROTEIN"/>
    <property type="match status" value="1"/>
</dbReference>
<dbReference type="AlphaFoldDB" id="A0A9P9K0M1"/>
<evidence type="ECO:0000313" key="3">
    <source>
        <dbReference type="Proteomes" id="UP000736672"/>
    </source>
</evidence>
<reference evidence="2" key="1">
    <citation type="journal article" date="2021" name="Nat. Commun.">
        <title>Genetic determinants of endophytism in the Arabidopsis root mycobiome.</title>
        <authorList>
            <person name="Mesny F."/>
            <person name="Miyauchi S."/>
            <person name="Thiergart T."/>
            <person name="Pickel B."/>
            <person name="Atanasova L."/>
            <person name="Karlsson M."/>
            <person name="Huettel B."/>
            <person name="Barry K.W."/>
            <person name="Haridas S."/>
            <person name="Chen C."/>
            <person name="Bauer D."/>
            <person name="Andreopoulos W."/>
            <person name="Pangilinan J."/>
            <person name="LaButti K."/>
            <person name="Riley R."/>
            <person name="Lipzen A."/>
            <person name="Clum A."/>
            <person name="Drula E."/>
            <person name="Henrissat B."/>
            <person name="Kohler A."/>
            <person name="Grigoriev I.V."/>
            <person name="Martin F.M."/>
            <person name="Hacquard S."/>
        </authorList>
    </citation>
    <scope>NUCLEOTIDE SEQUENCE</scope>
    <source>
        <strain evidence="2">FSSC 5 MPI-SDFR-AT-0091</strain>
    </source>
</reference>
<feature type="compositionally biased region" description="Basic and acidic residues" evidence="1">
    <location>
        <begin position="190"/>
        <end position="200"/>
    </location>
</feature>
<protein>
    <submittedName>
        <fullName evidence="2">Uncharacterized protein</fullName>
    </submittedName>
</protein>
<proteinExistence type="predicted"/>
<organism evidence="2 3">
    <name type="scientific">Fusarium solani</name>
    <name type="common">Filamentous fungus</name>
    <dbReference type="NCBI Taxonomy" id="169388"/>
    <lineage>
        <taxon>Eukaryota</taxon>
        <taxon>Fungi</taxon>
        <taxon>Dikarya</taxon>
        <taxon>Ascomycota</taxon>
        <taxon>Pezizomycotina</taxon>
        <taxon>Sordariomycetes</taxon>
        <taxon>Hypocreomycetidae</taxon>
        <taxon>Hypocreales</taxon>
        <taxon>Nectriaceae</taxon>
        <taxon>Fusarium</taxon>
        <taxon>Fusarium solani species complex</taxon>
    </lineage>
</organism>
<name>A0A9P9K0M1_FUSSL</name>
<gene>
    <name evidence="2" type="ORF">B0J15DRAFT_403204</name>
</gene>
<dbReference type="PANTHER" id="PTHR38166">
    <property type="entry name" value="C2H2-TYPE DOMAIN-CONTAINING PROTEIN-RELATED"/>
    <property type="match status" value="1"/>
</dbReference>
<comment type="caution">
    <text evidence="2">The sequence shown here is derived from an EMBL/GenBank/DDBJ whole genome shotgun (WGS) entry which is preliminary data.</text>
</comment>
<accession>A0A9P9K0M1</accession>
<dbReference type="Proteomes" id="UP000736672">
    <property type="component" value="Unassembled WGS sequence"/>
</dbReference>
<evidence type="ECO:0000256" key="1">
    <source>
        <dbReference type="SAM" id="MobiDB-lite"/>
    </source>
</evidence>
<feature type="region of interest" description="Disordered" evidence="1">
    <location>
        <begin position="156"/>
        <end position="216"/>
    </location>
</feature>
<dbReference type="EMBL" id="JAGTJS010000017">
    <property type="protein sequence ID" value="KAH7244767.1"/>
    <property type="molecule type" value="Genomic_DNA"/>
</dbReference>
<feature type="compositionally biased region" description="Acidic residues" evidence="1">
    <location>
        <begin position="179"/>
        <end position="189"/>
    </location>
</feature>
<sequence length="692" mass="77234">MYLSAFPHLLRAPGEDSGPCSSLIIQPSYRTRHIANTFKKPGSKSLTPSTCNANGGGGQDTGQCLAVLYPDPFFLYTQCQLTVDGHVDWDLNQTLANLSTFLVNDIKLLSSSNTLPPCASQKGNLPFPPWFWAFLLLKLFIIQCLGNESHPSSSTPFNAKHTLSFGNDQGSNKKPRQDDNEDDDDPYDPDDYRDNGHNDNNDGETPEGKGAGKGKEKDEPLYCCAFYKVDPVKYRKCGHLEIKSVAYFLQHIIRQHLLDYKHYHCDNCRFGWPMDGRNSDTQWEEHTRVRTCERVTLEELGKLLPEEHRRLKRKLKEKPAGSEFERWYKVWEQLFPGHKRPDSPYLSNEAEEIEASNVRRLDGILEEDLSQMPPGPERDRIEAFTRRLIERAFPAHARQGSANAGPSTPRAPEHTPQTIGRHRAPVTTPASTPAPRPLPAGPVIGTRTPAGHWAPPHRPTPNTSDRHPGSARFPTNPGLRMNHGGPPANYMPMNPTLLGNPAFARHPGLTNARLPVDPRLMDTRLLENPALTMNAGMMNTADPGYLRITGQAGFGLMDYGTPTNPGNSTGTINPSLLTNSGPANPGPSAHPPSNPINIQYPNRNAIRRNNNTNGFDHAAFALSMTTLRRFKTRGGGYHNDSAIFNRARMRRSDELLLFYHFTRGGRDRQKSGRTEASLVHVRNLQRCVHCLV</sequence>
<dbReference type="OrthoDB" id="3564303at2759"/>
<feature type="region of interest" description="Disordered" evidence="1">
    <location>
        <begin position="393"/>
        <end position="471"/>
    </location>
</feature>
<keyword evidence="3" id="KW-1185">Reference proteome</keyword>